<dbReference type="EMBL" id="JYMX02000026">
    <property type="protein sequence ID" value="MCW3714979.1"/>
    <property type="molecule type" value="Genomic_DNA"/>
</dbReference>
<reference evidence="1 2" key="2">
    <citation type="journal article" date="2017" name="Front. Microbiol.">
        <title>Genomics Reveals a Unique Clone of Burkholderia cenocepacia Harboring an Actively Excising Novel Genomic Island.</title>
        <authorList>
            <person name="Patil P.P."/>
            <person name="Mali S."/>
            <person name="Midha S."/>
            <person name="Gautam V."/>
            <person name="Dash L."/>
            <person name="Kumar S."/>
            <person name="Shastri J."/>
            <person name="Singhal L."/>
            <person name="Patil P.B."/>
        </authorList>
    </citation>
    <scope>NUCLEOTIDE SEQUENCE [LARGE SCALE GENOMIC DNA]</scope>
    <source>
        <strain evidence="1 2">BC-19</strain>
    </source>
</reference>
<dbReference type="InterPro" id="IPR003718">
    <property type="entry name" value="OsmC/Ohr_fam"/>
</dbReference>
<dbReference type="Gene3D" id="3.30.300.20">
    <property type="match status" value="1"/>
</dbReference>
<dbReference type="InterPro" id="IPR036102">
    <property type="entry name" value="OsmC/Ohrsf"/>
</dbReference>
<protein>
    <submittedName>
        <fullName evidence="1">OsmC family protein</fullName>
    </submittedName>
</protein>
<proteinExistence type="predicted"/>
<sequence length="183" mass="19381">MSNQPYLDPKALSETVAAVRENPKLGKVTFSLESTSNGGLRMQSQTGALSQAGEADKSRHGKFALQTDEPVSLLGTDQAVSPAEYVLQGLAGCYGVTLAACAATRGIQLKRIDLDLEFDIDLVGFLGIDKSVRPGAQEIKVKVRLDCPEASQAQQEELIAALEAASPIRDTLANPVKVTTLLA</sequence>
<dbReference type="Proteomes" id="UP000191686">
    <property type="component" value="Unassembled WGS sequence"/>
</dbReference>
<dbReference type="AlphaFoldDB" id="A0ABD4ULD9"/>
<dbReference type="InterPro" id="IPR015946">
    <property type="entry name" value="KH_dom-like_a/b"/>
</dbReference>
<gene>
    <name evidence="1" type="ORF">UE95_027200</name>
</gene>
<dbReference type="RefSeq" id="WP_080323185.1">
    <property type="nucleotide sequence ID" value="NZ_JYMX02000026.1"/>
</dbReference>
<accession>A0ABD4ULD9</accession>
<comment type="caution">
    <text evidence="1">The sequence shown here is derived from an EMBL/GenBank/DDBJ whole genome shotgun (WGS) entry which is preliminary data.</text>
</comment>
<evidence type="ECO:0000313" key="1">
    <source>
        <dbReference type="EMBL" id="MCW3714979.1"/>
    </source>
</evidence>
<dbReference type="InterPro" id="IPR052924">
    <property type="entry name" value="OsmC/Ohr_hydroprdx_reductase"/>
</dbReference>
<name>A0ABD4ULD9_9BURK</name>
<dbReference type="PANTHER" id="PTHR35368:SF1">
    <property type="entry name" value="HYDROPEROXIDE REDUCTASE"/>
    <property type="match status" value="1"/>
</dbReference>
<organism evidence="1 2">
    <name type="scientific">Burkholderia cenocepacia</name>
    <dbReference type="NCBI Taxonomy" id="95486"/>
    <lineage>
        <taxon>Bacteria</taxon>
        <taxon>Pseudomonadati</taxon>
        <taxon>Pseudomonadota</taxon>
        <taxon>Betaproteobacteria</taxon>
        <taxon>Burkholderiales</taxon>
        <taxon>Burkholderiaceae</taxon>
        <taxon>Burkholderia</taxon>
        <taxon>Burkholderia cepacia complex</taxon>
    </lineage>
</organism>
<dbReference type="PANTHER" id="PTHR35368">
    <property type="entry name" value="HYDROPEROXIDE REDUCTASE"/>
    <property type="match status" value="1"/>
</dbReference>
<evidence type="ECO:0000313" key="2">
    <source>
        <dbReference type="Proteomes" id="UP000191686"/>
    </source>
</evidence>
<reference evidence="1 2" key="1">
    <citation type="journal article" date="2017" name="Front. Microbiol.">
        <title>Genomics reveals a unique clone of Burkholderia cenocepacia harbouring an actively excising novel genomic island.</title>
        <authorList>
            <person name="Patil P."/>
            <person name="Mali S."/>
            <person name="Midha S."/>
            <person name="Gautam V."/>
            <person name="Dash L."/>
            <person name="Kumar S."/>
            <person name="Shastri J."/>
            <person name="Singhal L."/>
            <person name="Patil P.B."/>
        </authorList>
    </citation>
    <scope>NUCLEOTIDE SEQUENCE [LARGE SCALE GENOMIC DNA]</scope>
    <source>
        <strain evidence="1 2">BC-19</strain>
    </source>
</reference>
<dbReference type="SUPFAM" id="SSF82784">
    <property type="entry name" value="OsmC-like"/>
    <property type="match status" value="1"/>
</dbReference>
<dbReference type="Pfam" id="PF02566">
    <property type="entry name" value="OsmC"/>
    <property type="match status" value="1"/>
</dbReference>